<keyword evidence="3" id="KW-1185">Reference proteome</keyword>
<evidence type="ECO:0000259" key="1">
    <source>
        <dbReference type="Pfam" id="PF19843"/>
    </source>
</evidence>
<dbReference type="Proteomes" id="UP000565724">
    <property type="component" value="Unassembled WGS sequence"/>
</dbReference>
<proteinExistence type="predicted"/>
<reference evidence="2 3" key="1">
    <citation type="submission" date="2020-05" db="EMBL/GenBank/DDBJ databases">
        <title>Genome Sequencing of Type Strains.</title>
        <authorList>
            <person name="Lemaire J.F."/>
            <person name="Inderbitzin P."/>
            <person name="Gregorio O.A."/>
            <person name="Collins S.B."/>
            <person name="Wespe N."/>
            <person name="Knight-Connoni V."/>
        </authorList>
    </citation>
    <scope>NUCLEOTIDE SEQUENCE [LARGE SCALE GENOMIC DNA]</scope>
    <source>
        <strain evidence="2 3">ATCC 25174</strain>
    </source>
</reference>
<dbReference type="EMBL" id="JABMCI010000070">
    <property type="protein sequence ID" value="NUU19295.1"/>
    <property type="molecule type" value="Genomic_DNA"/>
</dbReference>
<dbReference type="Pfam" id="PF19843">
    <property type="entry name" value="DUF6318"/>
    <property type="match status" value="1"/>
</dbReference>
<dbReference type="RefSeq" id="WP_175349192.1">
    <property type="nucleotide sequence ID" value="NZ_JABMCI010000070.1"/>
</dbReference>
<name>A0A7Y6A471_9CELL</name>
<evidence type="ECO:0000313" key="2">
    <source>
        <dbReference type="EMBL" id="NUU19295.1"/>
    </source>
</evidence>
<organism evidence="2 3">
    <name type="scientific">Cellulomonas humilata</name>
    <dbReference type="NCBI Taxonomy" id="144055"/>
    <lineage>
        <taxon>Bacteria</taxon>
        <taxon>Bacillati</taxon>
        <taxon>Actinomycetota</taxon>
        <taxon>Actinomycetes</taxon>
        <taxon>Micrococcales</taxon>
        <taxon>Cellulomonadaceae</taxon>
        <taxon>Cellulomonas</taxon>
    </lineage>
</organism>
<gene>
    <name evidence="2" type="ORF">HP550_18755</name>
</gene>
<evidence type="ECO:0000313" key="3">
    <source>
        <dbReference type="Proteomes" id="UP000565724"/>
    </source>
</evidence>
<protein>
    <recommendedName>
        <fullName evidence="1">DUF6318 domain-containing protein</fullName>
    </recommendedName>
</protein>
<comment type="caution">
    <text evidence="2">The sequence shown here is derived from an EMBL/GenBank/DDBJ whole genome shotgun (WGS) entry which is preliminary data.</text>
</comment>
<accession>A0A7Y6A471</accession>
<sequence>MDVTVKPERPAALDEPPSVEGAVAVAKYFLALYPYAFATGDLEPWDALGHPKCLYCANVRTEVQDQLAQGLHDVGGEAVVQSASGAEVSPGAFYKVDIDLTQSASRSVNAAGETVEEYPGPHAFHFDIAAVWEEGRWAIREATPTRAPGS</sequence>
<feature type="domain" description="DUF6318" evidence="1">
    <location>
        <begin position="6"/>
        <end position="142"/>
    </location>
</feature>
<dbReference type="InterPro" id="IPR046281">
    <property type="entry name" value="DUF6318"/>
</dbReference>
<dbReference type="AlphaFoldDB" id="A0A7Y6A471"/>